<gene>
    <name evidence="2" type="ORF">CINC_LOCUS7355</name>
</gene>
<keyword evidence="1" id="KW-1133">Transmembrane helix</keyword>
<sequence length="279" mass="32745">MTAKDSTIDINLSNSIDKDVKTMFLPITLLQSLVLCPKYYIKNNHIYPNDFINKCKTCILSFTLFALKIYRLYEILGDEFFMKYTTTTIFYFALYLDESFSYCIYIVLYIITSLKSRQFVLFVLKFQKIYRLLKNGLKVSHIINSWFYCSLLVFYHLIIGIIYSFALNVQWHVSVCLFAHICHDANIIYAIVSIKLLTENVVQWNIQVSQRDGFREINCQILLQTYVEILECFDTFKNCFQIPALILTIDLFLNSMINHEVAIDLCKRTQLSEAVSQTK</sequence>
<reference evidence="2" key="1">
    <citation type="submission" date="2021-12" db="EMBL/GenBank/DDBJ databases">
        <authorList>
            <person name="King R."/>
        </authorList>
    </citation>
    <scope>NUCLEOTIDE SEQUENCE</scope>
</reference>
<name>A0A9P0BVV2_CHRIL</name>
<accession>A0A9P0BVV2</accession>
<dbReference type="OrthoDB" id="7490805at2759"/>
<evidence type="ECO:0008006" key="4">
    <source>
        <dbReference type="Google" id="ProtNLM"/>
    </source>
</evidence>
<evidence type="ECO:0000313" key="3">
    <source>
        <dbReference type="Proteomes" id="UP001154114"/>
    </source>
</evidence>
<evidence type="ECO:0000313" key="2">
    <source>
        <dbReference type="EMBL" id="CAH0596867.1"/>
    </source>
</evidence>
<keyword evidence="3" id="KW-1185">Reference proteome</keyword>
<dbReference type="AlphaFoldDB" id="A0A9P0BVV2"/>
<keyword evidence="1" id="KW-0472">Membrane</keyword>
<dbReference type="Proteomes" id="UP001154114">
    <property type="component" value="Chromosome 23"/>
</dbReference>
<feature type="transmembrane region" description="Helical" evidence="1">
    <location>
        <begin position="99"/>
        <end position="124"/>
    </location>
</feature>
<protein>
    <recommendedName>
        <fullName evidence="4">Gustatory receptor</fullName>
    </recommendedName>
</protein>
<feature type="transmembrane region" description="Helical" evidence="1">
    <location>
        <begin position="145"/>
        <end position="165"/>
    </location>
</feature>
<proteinExistence type="predicted"/>
<evidence type="ECO:0000256" key="1">
    <source>
        <dbReference type="SAM" id="Phobius"/>
    </source>
</evidence>
<organism evidence="2 3">
    <name type="scientific">Chrysodeixis includens</name>
    <name type="common">Soybean looper</name>
    <name type="synonym">Pseudoplusia includens</name>
    <dbReference type="NCBI Taxonomy" id="689277"/>
    <lineage>
        <taxon>Eukaryota</taxon>
        <taxon>Metazoa</taxon>
        <taxon>Ecdysozoa</taxon>
        <taxon>Arthropoda</taxon>
        <taxon>Hexapoda</taxon>
        <taxon>Insecta</taxon>
        <taxon>Pterygota</taxon>
        <taxon>Neoptera</taxon>
        <taxon>Endopterygota</taxon>
        <taxon>Lepidoptera</taxon>
        <taxon>Glossata</taxon>
        <taxon>Ditrysia</taxon>
        <taxon>Noctuoidea</taxon>
        <taxon>Noctuidae</taxon>
        <taxon>Plusiinae</taxon>
        <taxon>Chrysodeixis</taxon>
    </lineage>
</organism>
<keyword evidence="1" id="KW-0812">Transmembrane</keyword>
<dbReference type="EMBL" id="LR824026">
    <property type="protein sequence ID" value="CAH0596867.1"/>
    <property type="molecule type" value="Genomic_DNA"/>
</dbReference>